<keyword evidence="1" id="KW-0812">Transmembrane</keyword>
<evidence type="ECO:0000313" key="2">
    <source>
        <dbReference type="EMBL" id="MVW61915.1"/>
    </source>
</evidence>
<reference evidence="2 3" key="1">
    <citation type="submission" date="2019-12" db="EMBL/GenBank/DDBJ databases">
        <authorList>
            <person name="Li C."/>
            <person name="Zhao J."/>
        </authorList>
    </citation>
    <scope>NUCLEOTIDE SEQUENCE [LARGE SCALE GENOMIC DNA]</scope>
    <source>
        <strain evidence="2 3">NEAU-DD11</strain>
    </source>
</reference>
<keyword evidence="3" id="KW-1185">Reference proteome</keyword>
<keyword evidence="1" id="KW-0472">Membrane</keyword>
<dbReference type="Proteomes" id="UP000443353">
    <property type="component" value="Unassembled WGS sequence"/>
</dbReference>
<feature type="transmembrane region" description="Helical" evidence="1">
    <location>
        <begin position="113"/>
        <end position="137"/>
    </location>
</feature>
<proteinExistence type="predicted"/>
<sequence length="143" mass="14781">MQSTVNIPLAAGALLSAGAALLHLGIVAGGPAWYRFFGAGERFARAAAQGRWYPTLVTLGIAAVLFTWSAYALAGAGVIGPLPFLKAALVAITAVYLVRGVAFAPLVRARGGAITPFVVWSSVICFGYGVVHLVGLVQRWAAL</sequence>
<accession>A0A7X3G1T9</accession>
<dbReference type="EMBL" id="WSES01000005">
    <property type="protein sequence ID" value="MVW61915.1"/>
    <property type="molecule type" value="Genomic_DNA"/>
</dbReference>
<protein>
    <recommendedName>
        <fullName evidence="4">DUF3995 domain-containing protein</fullName>
    </recommendedName>
</protein>
<dbReference type="AlphaFoldDB" id="A0A7X3G1T9"/>
<name>A0A7X3G1T9_9BURK</name>
<evidence type="ECO:0000256" key="1">
    <source>
        <dbReference type="SAM" id="Phobius"/>
    </source>
</evidence>
<feature type="transmembrane region" description="Helical" evidence="1">
    <location>
        <begin position="87"/>
        <end position="107"/>
    </location>
</feature>
<evidence type="ECO:0008006" key="4">
    <source>
        <dbReference type="Google" id="ProtNLM"/>
    </source>
</evidence>
<evidence type="ECO:0000313" key="3">
    <source>
        <dbReference type="Proteomes" id="UP000443353"/>
    </source>
</evidence>
<feature type="transmembrane region" description="Helical" evidence="1">
    <location>
        <begin position="53"/>
        <end position="75"/>
    </location>
</feature>
<gene>
    <name evidence="2" type="ORF">GPY61_18450</name>
</gene>
<comment type="caution">
    <text evidence="2">The sequence shown here is derived from an EMBL/GenBank/DDBJ whole genome shotgun (WGS) entry which is preliminary data.</text>
</comment>
<organism evidence="2 3">
    <name type="scientific">Massilia cellulosiltytica</name>
    <dbReference type="NCBI Taxonomy" id="2683234"/>
    <lineage>
        <taxon>Bacteria</taxon>
        <taxon>Pseudomonadati</taxon>
        <taxon>Pseudomonadota</taxon>
        <taxon>Betaproteobacteria</taxon>
        <taxon>Burkholderiales</taxon>
        <taxon>Oxalobacteraceae</taxon>
        <taxon>Telluria group</taxon>
        <taxon>Massilia</taxon>
    </lineage>
</organism>
<keyword evidence="1" id="KW-1133">Transmembrane helix</keyword>
<dbReference type="RefSeq" id="WP_056122523.1">
    <property type="nucleotide sequence ID" value="NZ_WSES01000005.1"/>
</dbReference>